<dbReference type="Proteomes" id="UP000593577">
    <property type="component" value="Unassembled WGS sequence"/>
</dbReference>
<dbReference type="Pfam" id="PF23247">
    <property type="entry name" value="LRR_RPS2"/>
    <property type="match status" value="1"/>
</dbReference>
<dbReference type="Gene3D" id="3.80.10.10">
    <property type="entry name" value="Ribonuclease Inhibitor"/>
    <property type="match status" value="1"/>
</dbReference>
<evidence type="ECO:0000256" key="1">
    <source>
        <dbReference type="ARBA" id="ARBA00022821"/>
    </source>
</evidence>
<reference evidence="3 4" key="1">
    <citation type="journal article" date="2019" name="Genome Biol. Evol.">
        <title>Insights into the evolution of the New World diploid cottons (Gossypium, subgenus Houzingenia) based on genome sequencing.</title>
        <authorList>
            <person name="Grover C.E."/>
            <person name="Arick M.A. 2nd"/>
            <person name="Thrash A."/>
            <person name="Conover J.L."/>
            <person name="Sanders W.S."/>
            <person name="Peterson D.G."/>
            <person name="Frelichowski J.E."/>
            <person name="Scheffler J.A."/>
            <person name="Scheffler B.E."/>
            <person name="Wendel J.F."/>
        </authorList>
    </citation>
    <scope>NUCLEOTIDE SEQUENCE [LARGE SCALE GENOMIC DNA]</scope>
    <source>
        <strain evidence="3">185</strain>
        <tissue evidence="3">Leaf</tissue>
    </source>
</reference>
<gene>
    <name evidence="3" type="ORF">Goari_015225</name>
</gene>
<organism evidence="3 4">
    <name type="scientific">Gossypium aridum</name>
    <name type="common">American cotton</name>
    <name type="synonym">Erioxylum aridum</name>
    <dbReference type="NCBI Taxonomy" id="34290"/>
    <lineage>
        <taxon>Eukaryota</taxon>
        <taxon>Viridiplantae</taxon>
        <taxon>Streptophyta</taxon>
        <taxon>Embryophyta</taxon>
        <taxon>Tracheophyta</taxon>
        <taxon>Spermatophyta</taxon>
        <taxon>Magnoliopsida</taxon>
        <taxon>eudicotyledons</taxon>
        <taxon>Gunneridae</taxon>
        <taxon>Pentapetalae</taxon>
        <taxon>rosids</taxon>
        <taxon>malvids</taxon>
        <taxon>Malvales</taxon>
        <taxon>Malvaceae</taxon>
        <taxon>Malvoideae</taxon>
        <taxon>Gossypium</taxon>
    </lineage>
</organism>
<dbReference type="InterPro" id="IPR050905">
    <property type="entry name" value="Plant_NBS-LRR"/>
</dbReference>
<feature type="domain" description="Disease resistance protein At4g27190-like leucine-rich repeats" evidence="2">
    <location>
        <begin position="76"/>
        <end position="129"/>
    </location>
</feature>
<proteinExistence type="predicted"/>
<dbReference type="PANTHER" id="PTHR33463">
    <property type="entry name" value="NB-ARC DOMAIN-CONTAINING PROTEIN-RELATED"/>
    <property type="match status" value="1"/>
</dbReference>
<dbReference type="AlphaFoldDB" id="A0A7J8XKK7"/>
<protein>
    <recommendedName>
        <fullName evidence="2">Disease resistance protein At4g27190-like leucine-rich repeats domain-containing protein</fullName>
    </recommendedName>
</protein>
<comment type="caution">
    <text evidence="3">The sequence shown here is derived from an EMBL/GenBank/DDBJ whole genome shotgun (WGS) entry which is preliminary data.</text>
</comment>
<evidence type="ECO:0000313" key="4">
    <source>
        <dbReference type="Proteomes" id="UP000593577"/>
    </source>
</evidence>
<keyword evidence="4" id="KW-1185">Reference proteome</keyword>
<sequence length="157" mass="18202">MTKEAFENKALICFLRLNSLKLKDLQDLIGFCHEDYAVKFLALKSLEIENCPELKGFIHKSMSNDISTDGVLFNKKVTFLNLQKIIVSRLRNVKRMWYNQLCSDFQNLEKLTIADCASLEEVFYLQGLDIEKPYMVCNQLRNVTLGRPSSVEAYLEH</sequence>
<dbReference type="InterPro" id="IPR032675">
    <property type="entry name" value="LRR_dom_sf"/>
</dbReference>
<dbReference type="EMBL" id="JABFAA010000007">
    <property type="protein sequence ID" value="MBA0687712.1"/>
    <property type="molecule type" value="Genomic_DNA"/>
</dbReference>
<dbReference type="InterPro" id="IPR057135">
    <property type="entry name" value="At4g27190-like_LRR"/>
</dbReference>
<keyword evidence="1" id="KW-0611">Plant defense</keyword>
<evidence type="ECO:0000259" key="2">
    <source>
        <dbReference type="Pfam" id="PF23247"/>
    </source>
</evidence>
<name>A0A7J8XKK7_GOSAI</name>
<evidence type="ECO:0000313" key="3">
    <source>
        <dbReference type="EMBL" id="MBA0687712.1"/>
    </source>
</evidence>
<accession>A0A7J8XKK7</accession>